<accession>A0A438KI99</accession>
<evidence type="ECO:0000313" key="2">
    <source>
        <dbReference type="Proteomes" id="UP000288805"/>
    </source>
</evidence>
<protein>
    <submittedName>
        <fullName evidence="1">Uncharacterized protein</fullName>
    </submittedName>
</protein>
<dbReference type="AlphaFoldDB" id="A0A438KI99"/>
<gene>
    <name evidence="1" type="ORF">CK203_002801</name>
</gene>
<proteinExistence type="predicted"/>
<organism evidence="1 2">
    <name type="scientific">Vitis vinifera</name>
    <name type="common">Grape</name>
    <dbReference type="NCBI Taxonomy" id="29760"/>
    <lineage>
        <taxon>Eukaryota</taxon>
        <taxon>Viridiplantae</taxon>
        <taxon>Streptophyta</taxon>
        <taxon>Embryophyta</taxon>
        <taxon>Tracheophyta</taxon>
        <taxon>Spermatophyta</taxon>
        <taxon>Magnoliopsida</taxon>
        <taxon>eudicotyledons</taxon>
        <taxon>Gunneridae</taxon>
        <taxon>Pentapetalae</taxon>
        <taxon>rosids</taxon>
        <taxon>Vitales</taxon>
        <taxon>Vitaceae</taxon>
        <taxon>Viteae</taxon>
        <taxon>Vitis</taxon>
    </lineage>
</organism>
<dbReference type="EMBL" id="QGNW01000006">
    <property type="protein sequence ID" value="RVX20910.1"/>
    <property type="molecule type" value="Genomic_DNA"/>
</dbReference>
<name>A0A438KI99_VITVI</name>
<evidence type="ECO:0000313" key="1">
    <source>
        <dbReference type="EMBL" id="RVX20910.1"/>
    </source>
</evidence>
<reference evidence="1 2" key="1">
    <citation type="journal article" date="2018" name="PLoS Genet.">
        <title>Population sequencing reveals clonal diversity and ancestral inbreeding in the grapevine cultivar Chardonnay.</title>
        <authorList>
            <person name="Roach M.J."/>
            <person name="Johnson D.L."/>
            <person name="Bohlmann J."/>
            <person name="van Vuuren H.J."/>
            <person name="Jones S.J."/>
            <person name="Pretorius I.S."/>
            <person name="Schmidt S.A."/>
            <person name="Borneman A.R."/>
        </authorList>
    </citation>
    <scope>NUCLEOTIDE SEQUENCE [LARGE SCALE GENOMIC DNA]</scope>
    <source>
        <strain evidence="2">cv. Chardonnay</strain>
        <tissue evidence="1">Leaf</tissue>
    </source>
</reference>
<dbReference type="Proteomes" id="UP000288805">
    <property type="component" value="Unassembled WGS sequence"/>
</dbReference>
<comment type="caution">
    <text evidence="1">The sequence shown here is derived from an EMBL/GenBank/DDBJ whole genome shotgun (WGS) entry which is preliminary data.</text>
</comment>
<sequence length="185" mass="21313">MEKQKNKGKIRILYEKLNVAKTRLELLPCLRNTVMRSGSSAMTATRLAKSSITFWGTSAVPAIHTTPARLQPQKIMNDCTKRKTINNYYSHRGLFLCDGFLVLDLPSKGYLNLQWLDLNLFLYALAQRLDPPPWCPLRDHGLVMFLDQGKGKEKHQVEGVIDAVCWKQTLSRLDYLLRQMITEKY</sequence>